<evidence type="ECO:0000313" key="4">
    <source>
        <dbReference type="EMBL" id="GLR50115.1"/>
    </source>
</evidence>
<keyword evidence="3" id="KW-1133">Transmembrane helix</keyword>
<feature type="transmembrane region" description="Helical" evidence="3">
    <location>
        <begin position="38"/>
        <end position="56"/>
    </location>
</feature>
<keyword evidence="2 3" id="KW-0472">Membrane</keyword>
<keyword evidence="3" id="KW-0812">Transmembrane</keyword>
<proteinExistence type="inferred from homology"/>
<feature type="transmembrane region" description="Helical" evidence="3">
    <location>
        <begin position="123"/>
        <end position="144"/>
    </location>
</feature>
<comment type="caution">
    <text evidence="4">The sequence shown here is derived from an EMBL/GenBank/DDBJ whole genome shotgun (WGS) entry which is preliminary data.</text>
</comment>
<comment type="subcellular location">
    <subcellularLocation>
        <location evidence="2">Cell membrane</location>
        <topology evidence="2">Multi-pass membrane protein</topology>
    </subcellularLocation>
</comment>
<name>A0ABQ5ZDM3_9HYPH</name>
<feature type="transmembrane region" description="Helical" evidence="3">
    <location>
        <begin position="156"/>
        <end position="177"/>
    </location>
</feature>
<evidence type="ECO:0000256" key="2">
    <source>
        <dbReference type="PIRNR" id="PIRNR016661"/>
    </source>
</evidence>
<dbReference type="PANTHER" id="PTHR34295:SF1">
    <property type="entry name" value="BIOTIN TRANSPORTER BIOY"/>
    <property type="match status" value="1"/>
</dbReference>
<protein>
    <recommendedName>
        <fullName evidence="2">Biotin transporter</fullName>
    </recommendedName>
</protein>
<dbReference type="RefSeq" id="WP_245082050.1">
    <property type="nucleotide sequence ID" value="NZ_BSOP01000011.1"/>
</dbReference>
<dbReference type="Gene3D" id="1.10.1760.20">
    <property type="match status" value="1"/>
</dbReference>
<feature type="transmembrane region" description="Helical" evidence="3">
    <location>
        <begin position="89"/>
        <end position="111"/>
    </location>
</feature>
<dbReference type="PANTHER" id="PTHR34295">
    <property type="entry name" value="BIOTIN TRANSPORTER BIOY"/>
    <property type="match status" value="1"/>
</dbReference>
<evidence type="ECO:0000256" key="1">
    <source>
        <dbReference type="ARBA" id="ARBA00010692"/>
    </source>
</evidence>
<keyword evidence="5" id="KW-1185">Reference proteome</keyword>
<keyword evidence="2" id="KW-1003">Cell membrane</keyword>
<comment type="similarity">
    <text evidence="1 2">Belongs to the BioY family.</text>
</comment>
<gene>
    <name evidence="4" type="ORF">GCM10007923_13200</name>
</gene>
<feature type="transmembrane region" description="Helical" evidence="3">
    <location>
        <begin position="63"/>
        <end position="83"/>
    </location>
</feature>
<feature type="transmembrane region" description="Helical" evidence="3">
    <location>
        <begin position="12"/>
        <end position="32"/>
    </location>
</feature>
<dbReference type="Pfam" id="PF02632">
    <property type="entry name" value="BioY"/>
    <property type="match status" value="1"/>
</dbReference>
<dbReference type="InterPro" id="IPR003784">
    <property type="entry name" value="BioY"/>
</dbReference>
<evidence type="ECO:0000313" key="5">
    <source>
        <dbReference type="Proteomes" id="UP001156702"/>
    </source>
</evidence>
<dbReference type="EMBL" id="BSOP01000011">
    <property type="protein sequence ID" value="GLR50115.1"/>
    <property type="molecule type" value="Genomic_DNA"/>
</dbReference>
<dbReference type="Proteomes" id="UP001156702">
    <property type="component" value="Unassembled WGS sequence"/>
</dbReference>
<accession>A0ABQ5ZDM3</accession>
<organism evidence="4 5">
    <name type="scientific">Shinella yambaruensis</name>
    <dbReference type="NCBI Taxonomy" id="415996"/>
    <lineage>
        <taxon>Bacteria</taxon>
        <taxon>Pseudomonadati</taxon>
        <taxon>Pseudomonadota</taxon>
        <taxon>Alphaproteobacteria</taxon>
        <taxon>Hyphomicrobiales</taxon>
        <taxon>Rhizobiaceae</taxon>
        <taxon>Shinella</taxon>
    </lineage>
</organism>
<evidence type="ECO:0000256" key="3">
    <source>
        <dbReference type="SAM" id="Phobius"/>
    </source>
</evidence>
<reference evidence="5" key="1">
    <citation type="journal article" date="2019" name="Int. J. Syst. Evol. Microbiol.">
        <title>The Global Catalogue of Microorganisms (GCM) 10K type strain sequencing project: providing services to taxonomists for standard genome sequencing and annotation.</title>
        <authorList>
            <consortium name="The Broad Institute Genomics Platform"/>
            <consortium name="The Broad Institute Genome Sequencing Center for Infectious Disease"/>
            <person name="Wu L."/>
            <person name="Ma J."/>
        </authorList>
    </citation>
    <scope>NUCLEOTIDE SEQUENCE [LARGE SCALE GENOMIC DNA]</scope>
    <source>
        <strain evidence="5">NBRC 102122</strain>
    </source>
</reference>
<sequence length="186" mass="18854">MHRSSPANILSIDLLRACGLVIGAAVLIAASAKVQIPFWPVPMTLHTLAVLSLSVILGPRLGLAAMAAYLGAGLAGFPVFSGSPARGVGAAYLLGPTGGYLLGYLVASWLTGRLARDGGALRIALAMLAGLCLVYAAGLSWLAGFVPSKSLVATGLAPFLLADLLKVGLGTAMICGWRSLRSGAAR</sequence>
<dbReference type="PIRSF" id="PIRSF016661">
    <property type="entry name" value="BioY"/>
    <property type="match status" value="1"/>
</dbReference>
<keyword evidence="2" id="KW-0813">Transport</keyword>